<organism evidence="7 8">
    <name type="scientific">Rothia aeria</name>
    <dbReference type="NCBI Taxonomy" id="172042"/>
    <lineage>
        <taxon>Bacteria</taxon>
        <taxon>Bacillati</taxon>
        <taxon>Actinomycetota</taxon>
        <taxon>Actinomycetes</taxon>
        <taxon>Micrococcales</taxon>
        <taxon>Micrococcaceae</taxon>
        <taxon>Rothia</taxon>
    </lineage>
</organism>
<dbReference type="Pfam" id="PF01988">
    <property type="entry name" value="VIT1"/>
    <property type="match status" value="1"/>
</dbReference>
<feature type="compositionally biased region" description="Polar residues" evidence="5">
    <location>
        <begin position="12"/>
        <end position="22"/>
    </location>
</feature>
<feature type="compositionally biased region" description="Basic and acidic residues" evidence="5">
    <location>
        <begin position="1"/>
        <end position="10"/>
    </location>
</feature>
<reference evidence="7 8" key="1">
    <citation type="submission" date="2016-10" db="EMBL/GenBank/DDBJ databases">
        <title>Genome sequence of Rothia aeria strain JCM11412.</title>
        <authorList>
            <person name="Nambu T."/>
        </authorList>
    </citation>
    <scope>NUCLEOTIDE SEQUENCE [LARGE SCALE GENOMIC DNA]</scope>
    <source>
        <strain evidence="7 8">JCM 11412</strain>
    </source>
</reference>
<dbReference type="KEGG" id="raj:RA11412_0105"/>
<evidence type="ECO:0000256" key="4">
    <source>
        <dbReference type="ARBA" id="ARBA00023136"/>
    </source>
</evidence>
<comment type="subcellular location">
    <subcellularLocation>
        <location evidence="1">Endomembrane system</location>
        <topology evidence="1">Multi-pass membrane protein</topology>
    </subcellularLocation>
</comment>
<evidence type="ECO:0000256" key="6">
    <source>
        <dbReference type="SAM" id="Phobius"/>
    </source>
</evidence>
<protein>
    <recommendedName>
        <fullName evidence="9">Nodulin 21-related protein</fullName>
    </recommendedName>
</protein>
<feature type="transmembrane region" description="Helical" evidence="6">
    <location>
        <begin position="375"/>
        <end position="399"/>
    </location>
</feature>
<feature type="transmembrane region" description="Helical" evidence="6">
    <location>
        <begin position="240"/>
        <end position="262"/>
    </location>
</feature>
<dbReference type="GO" id="GO:0005384">
    <property type="term" value="F:manganese ion transmembrane transporter activity"/>
    <property type="evidence" value="ECO:0007669"/>
    <property type="project" value="InterPro"/>
</dbReference>
<evidence type="ECO:0000256" key="2">
    <source>
        <dbReference type="ARBA" id="ARBA00022692"/>
    </source>
</evidence>
<feature type="transmembrane region" description="Helical" evidence="6">
    <location>
        <begin position="346"/>
        <end position="369"/>
    </location>
</feature>
<dbReference type="InterPro" id="IPR008217">
    <property type="entry name" value="Ccc1_fam"/>
</dbReference>
<proteinExistence type="predicted"/>
<dbReference type="GeneID" id="93862157"/>
<feature type="region of interest" description="Disordered" evidence="5">
    <location>
        <begin position="1"/>
        <end position="60"/>
    </location>
</feature>
<dbReference type="RefSeq" id="WP_128087097.1">
    <property type="nucleotide sequence ID" value="NZ_CP068102.1"/>
</dbReference>
<evidence type="ECO:0000256" key="5">
    <source>
        <dbReference type="SAM" id="MobiDB-lite"/>
    </source>
</evidence>
<dbReference type="AlphaFoldDB" id="A0A2Z5QVT2"/>
<keyword evidence="8" id="KW-1185">Reference proteome</keyword>
<dbReference type="CDD" id="cd01044">
    <property type="entry name" value="Ferritin_CCC1_N"/>
    <property type="match status" value="1"/>
</dbReference>
<keyword evidence="3 6" id="KW-1133">Transmembrane helix</keyword>
<dbReference type="SUPFAM" id="SSF47240">
    <property type="entry name" value="Ferritin-like"/>
    <property type="match status" value="1"/>
</dbReference>
<evidence type="ECO:0000313" key="7">
    <source>
        <dbReference type="EMBL" id="BAV86404.1"/>
    </source>
</evidence>
<keyword evidence="4 6" id="KW-0472">Membrane</keyword>
<dbReference type="InterPro" id="IPR039376">
    <property type="entry name" value="Ferritin_CCC1_N"/>
</dbReference>
<evidence type="ECO:0008006" key="9">
    <source>
        <dbReference type="Google" id="ProtNLM"/>
    </source>
</evidence>
<evidence type="ECO:0000313" key="8">
    <source>
        <dbReference type="Proteomes" id="UP000250241"/>
    </source>
</evidence>
<feature type="transmembrane region" description="Helical" evidence="6">
    <location>
        <begin position="411"/>
        <end position="432"/>
    </location>
</feature>
<evidence type="ECO:0000256" key="3">
    <source>
        <dbReference type="ARBA" id="ARBA00022989"/>
    </source>
</evidence>
<keyword evidence="2 6" id="KW-0812">Transmembrane</keyword>
<accession>A0A2Z5QVT2</accession>
<sequence length="433" mass="46619">MSPEPRKHTPEAPSSNNHSPAQATPGRNRREPITTQAFTAPDVPTRRNPEHSAPSPTAARTGALDHVPARHHPVTQPSEAQIRRWRRYLADEESEARIYRYLAQRAEGKDREILMQVAEAEKRHQQHWRDMLGEHVGKPVRPSLSSAFLQFMAKHFGSVFILAMAQMAESRSPYAEDPDATEEMAADEAIHEEIIRALATSGREKLSGNFRAAVFGANDGLVSNLALTIGITASGASSSMVLLSGIAGLLAGALSMAAGEFVSVRSQRELLDASQPTQVTLRVAGDLDIDANELELIYRARGMDEEAAHHRALERFGYLDCDCDPSLSHRANEDGEEENVALGTDIGAAAASFSFFASGALVPILPYIFGLSGLWAMLLSLLFVTMALGFTGGIVGLLSGSSPMRRGLRQILIGLGAAGITYLLGLAFGTTLG</sequence>
<gene>
    <name evidence="7" type="ORF">RA11412_0105</name>
</gene>
<dbReference type="GO" id="GO:0030026">
    <property type="term" value="P:intracellular manganese ion homeostasis"/>
    <property type="evidence" value="ECO:0007669"/>
    <property type="project" value="InterPro"/>
</dbReference>
<dbReference type="EMBL" id="AP017895">
    <property type="protein sequence ID" value="BAV86404.1"/>
    <property type="molecule type" value="Genomic_DNA"/>
</dbReference>
<dbReference type="GO" id="GO:0012505">
    <property type="term" value="C:endomembrane system"/>
    <property type="evidence" value="ECO:0007669"/>
    <property type="project" value="UniProtKB-SubCell"/>
</dbReference>
<evidence type="ECO:0000256" key="1">
    <source>
        <dbReference type="ARBA" id="ARBA00004127"/>
    </source>
</evidence>
<dbReference type="Proteomes" id="UP000250241">
    <property type="component" value="Chromosome"/>
</dbReference>
<name>A0A2Z5QVT2_9MICC</name>
<dbReference type="InterPro" id="IPR009078">
    <property type="entry name" value="Ferritin-like_SF"/>
</dbReference>
<dbReference type="PANTHER" id="PTHR31851">
    <property type="entry name" value="FE(2+)/MN(2+) TRANSPORTER PCL1"/>
    <property type="match status" value="1"/>
</dbReference>